<dbReference type="Proteomes" id="UP001107558">
    <property type="component" value="Chromosome 1"/>
</dbReference>
<keyword evidence="3" id="KW-1185">Reference proteome</keyword>
<reference evidence="2" key="1">
    <citation type="submission" date="2021-03" db="EMBL/GenBank/DDBJ databases">
        <title>Chromosome level genome of the anhydrobiotic midge Polypedilum vanderplanki.</title>
        <authorList>
            <person name="Yoshida Y."/>
            <person name="Kikawada T."/>
            <person name="Gusev O."/>
        </authorList>
    </citation>
    <scope>NUCLEOTIDE SEQUENCE</scope>
    <source>
        <strain evidence="2">NIAS01</strain>
        <tissue evidence="2">Whole body or cell culture</tissue>
    </source>
</reference>
<dbReference type="InterPro" id="IPR001846">
    <property type="entry name" value="VWF_type-D"/>
</dbReference>
<evidence type="ECO:0000259" key="1">
    <source>
        <dbReference type="PROSITE" id="PS51233"/>
    </source>
</evidence>
<comment type="caution">
    <text evidence="2">The sequence shown here is derived from an EMBL/GenBank/DDBJ whole genome shotgun (WGS) entry which is preliminary data.</text>
</comment>
<evidence type="ECO:0000313" key="3">
    <source>
        <dbReference type="Proteomes" id="UP001107558"/>
    </source>
</evidence>
<name>A0A9J6CDC6_POLVA</name>
<gene>
    <name evidence="2" type="ORF">PVAND_009195</name>
</gene>
<dbReference type="OrthoDB" id="7958667at2759"/>
<dbReference type="Pfam" id="PF00094">
    <property type="entry name" value="VWD"/>
    <property type="match status" value="1"/>
</dbReference>
<dbReference type="PROSITE" id="PS51233">
    <property type="entry name" value="VWFD"/>
    <property type="match status" value="1"/>
</dbReference>
<evidence type="ECO:0000313" key="2">
    <source>
        <dbReference type="EMBL" id="KAG5679638.1"/>
    </source>
</evidence>
<feature type="domain" description="VWFD" evidence="1">
    <location>
        <begin position="234"/>
        <end position="391"/>
    </location>
</feature>
<sequence>MYDYIEFLVIKFTSPWLLRLVCLERKFPYGLACGIFTHFLGVAEVCVTSTFDSFAHFIKPFKITSKIYFGNYVDTMQSCPVDKSKVDLILSIGEDLSIHSNETFNHIISNEAYTCTKEIVRFTPSPYFEKCNASEFDKILSIRNAKLEMNFNKMPPTFYDVMSRLDHFVAAFVQNKVDKLNLSESLKLDIELPINDEEETVLKINNNTVSLPFPSYNFKYGSFDQFILDYGLTSICTLYQKTLNSFLGKDLIIEDENVQQTFSNNGEMLLVAECTDLSRFAVFVRFKNNSNEFLHVKIYVGGNYILVGSDNQPVIYYDNKRYDLREMTFEHPLLEDDFRVLLNEHDIIEIENDLLMMKIQYNMKNLISISLSSMMTGKLCGLCTSNNNKMC</sequence>
<organism evidence="2 3">
    <name type="scientific">Polypedilum vanderplanki</name>
    <name type="common">Sleeping chironomid midge</name>
    <dbReference type="NCBI Taxonomy" id="319348"/>
    <lineage>
        <taxon>Eukaryota</taxon>
        <taxon>Metazoa</taxon>
        <taxon>Ecdysozoa</taxon>
        <taxon>Arthropoda</taxon>
        <taxon>Hexapoda</taxon>
        <taxon>Insecta</taxon>
        <taxon>Pterygota</taxon>
        <taxon>Neoptera</taxon>
        <taxon>Endopterygota</taxon>
        <taxon>Diptera</taxon>
        <taxon>Nematocera</taxon>
        <taxon>Chironomoidea</taxon>
        <taxon>Chironomidae</taxon>
        <taxon>Chironominae</taxon>
        <taxon>Polypedilum</taxon>
        <taxon>Polypedilum</taxon>
    </lineage>
</organism>
<dbReference type="AlphaFoldDB" id="A0A9J6CDC6"/>
<dbReference type="EMBL" id="JADBJN010000001">
    <property type="protein sequence ID" value="KAG5679638.1"/>
    <property type="molecule type" value="Genomic_DNA"/>
</dbReference>
<proteinExistence type="predicted"/>
<protein>
    <recommendedName>
        <fullName evidence="1">VWFD domain-containing protein</fullName>
    </recommendedName>
</protein>
<accession>A0A9J6CDC6</accession>